<proteinExistence type="predicted"/>
<evidence type="ECO:0000313" key="2">
    <source>
        <dbReference type="Proteomes" id="UP000215767"/>
    </source>
</evidence>
<dbReference type="AlphaFoldDB" id="A0A261UED5"/>
<dbReference type="Pfam" id="PF22764">
    <property type="entry name" value="E217_Gp32"/>
    <property type="match status" value="1"/>
</dbReference>
<dbReference type="RefSeq" id="WP_094841365.1">
    <property type="nucleotide sequence ID" value="NZ_NEVS01000004.1"/>
</dbReference>
<sequence>MSTLTSANSVLMLAVGGVFPVAQQIQGFATDDAFTADAVTPVETRMGVDGKLSGGYTPYPTVLQITLQADSPSIAIFEAWGAAQNVAREVFTSDATVSIPSVGSKYALTKGFLTNFTPMPPNRKILEPQTYTITFESCTPSPI</sequence>
<keyword evidence="2" id="KW-1185">Reference proteome</keyword>
<comment type="caution">
    <text evidence="1">The sequence shown here is derived from an EMBL/GenBank/DDBJ whole genome shotgun (WGS) entry which is preliminary data.</text>
</comment>
<reference evidence="2" key="1">
    <citation type="submission" date="2017-05" db="EMBL/GenBank/DDBJ databases">
        <title>Complete and WGS of Bordetella genogroups.</title>
        <authorList>
            <person name="Spilker T."/>
            <person name="Lipuma J."/>
        </authorList>
    </citation>
    <scope>NUCLEOTIDE SEQUENCE [LARGE SCALE GENOMIC DNA]</scope>
    <source>
        <strain evidence="2">AU8856</strain>
    </source>
</reference>
<gene>
    <name evidence="1" type="ORF">CAL28_10695</name>
</gene>
<name>A0A261UED5_9BORD</name>
<protein>
    <recommendedName>
        <fullName evidence="3">Phage tail protein</fullName>
    </recommendedName>
</protein>
<evidence type="ECO:0000313" key="1">
    <source>
        <dbReference type="EMBL" id="OZI59945.1"/>
    </source>
</evidence>
<dbReference type="Proteomes" id="UP000215767">
    <property type="component" value="Unassembled WGS sequence"/>
</dbReference>
<accession>A0A261UED5</accession>
<dbReference type="InterPro" id="IPR054440">
    <property type="entry name" value="Gp32-like"/>
</dbReference>
<evidence type="ECO:0008006" key="3">
    <source>
        <dbReference type="Google" id="ProtNLM"/>
    </source>
</evidence>
<dbReference type="EMBL" id="NEVS01000004">
    <property type="protein sequence ID" value="OZI59945.1"/>
    <property type="molecule type" value="Genomic_DNA"/>
</dbReference>
<organism evidence="1 2">
    <name type="scientific">Bordetella genomosp. 11</name>
    <dbReference type="NCBI Taxonomy" id="1416808"/>
    <lineage>
        <taxon>Bacteria</taxon>
        <taxon>Pseudomonadati</taxon>
        <taxon>Pseudomonadota</taxon>
        <taxon>Betaproteobacteria</taxon>
        <taxon>Burkholderiales</taxon>
        <taxon>Alcaligenaceae</taxon>
        <taxon>Bordetella</taxon>
    </lineage>
</organism>
<dbReference type="OrthoDB" id="9021207at2"/>